<reference evidence="7 8" key="1">
    <citation type="journal article" date="2015" name="Genome Announc.">
        <title>Expanding the biotechnology potential of lactobacilli through comparative genomics of 213 strains and associated genera.</title>
        <authorList>
            <person name="Sun Z."/>
            <person name="Harris H.M."/>
            <person name="McCann A."/>
            <person name="Guo C."/>
            <person name="Argimon S."/>
            <person name="Zhang W."/>
            <person name="Yang X."/>
            <person name="Jeffery I.B."/>
            <person name="Cooney J.C."/>
            <person name="Kagawa T.F."/>
            <person name="Liu W."/>
            <person name="Song Y."/>
            <person name="Salvetti E."/>
            <person name="Wrobel A."/>
            <person name="Rasinkangas P."/>
            <person name="Parkhill J."/>
            <person name="Rea M.C."/>
            <person name="O'Sullivan O."/>
            <person name="Ritari J."/>
            <person name="Douillard F.P."/>
            <person name="Paul Ross R."/>
            <person name="Yang R."/>
            <person name="Briner A.E."/>
            <person name="Felis G.E."/>
            <person name="de Vos W.M."/>
            <person name="Barrangou R."/>
            <person name="Klaenhammer T.R."/>
            <person name="Caufield P.W."/>
            <person name="Cui Y."/>
            <person name="Zhang H."/>
            <person name="O'Toole P.W."/>
        </authorList>
    </citation>
    <scope>NUCLEOTIDE SEQUENCE [LARGE SCALE GENOMIC DNA]</scope>
    <source>
        <strain evidence="7 8">DSM 16230</strain>
    </source>
</reference>
<comment type="caution">
    <text evidence="7">The sequence shown here is derived from an EMBL/GenBank/DDBJ whole genome shotgun (WGS) entry which is preliminary data.</text>
</comment>
<dbReference type="EMBL" id="AZFQ01000036">
    <property type="protein sequence ID" value="KRL98959.1"/>
    <property type="molecule type" value="Genomic_DNA"/>
</dbReference>
<organism evidence="7 8">
    <name type="scientific">Liquorilactobacillus satsumensis DSM 16230 = JCM 12392</name>
    <dbReference type="NCBI Taxonomy" id="1423801"/>
    <lineage>
        <taxon>Bacteria</taxon>
        <taxon>Bacillati</taxon>
        <taxon>Bacillota</taxon>
        <taxon>Bacilli</taxon>
        <taxon>Lactobacillales</taxon>
        <taxon>Lactobacillaceae</taxon>
        <taxon>Liquorilactobacillus</taxon>
    </lineage>
</organism>
<keyword evidence="4 5" id="KW-0648">Protein biosynthesis</keyword>
<name>A0A0R1V029_9LACO</name>
<dbReference type="AlphaFoldDB" id="A0A0R1V029"/>
<evidence type="ECO:0000313" key="7">
    <source>
        <dbReference type="EMBL" id="KRL98959.1"/>
    </source>
</evidence>
<evidence type="ECO:0000313" key="8">
    <source>
        <dbReference type="Proteomes" id="UP000051166"/>
    </source>
</evidence>
<keyword evidence="3 5" id="KW-0694">RNA-binding</keyword>
<comment type="similarity">
    <text evidence="5">Belongs to the NEMF family.</text>
</comment>
<dbReference type="GO" id="GO:0043023">
    <property type="term" value="F:ribosomal large subunit binding"/>
    <property type="evidence" value="ECO:0007669"/>
    <property type="project" value="UniProtKB-UniRule"/>
</dbReference>
<keyword evidence="2 5" id="KW-0699">rRNA-binding</keyword>
<dbReference type="InterPro" id="IPR008532">
    <property type="entry name" value="NFACT_RNA-bd"/>
</dbReference>
<comment type="function">
    <text evidence="5">Key component of the ribosome quality control system (RQC), a ribosome-associated complex that mediates the extraction of incompletely synthesized nascent chains from stalled ribosomes and their subsequent degradation. RqcH recruits Ala-charged tRNA, and with RqcP directs the elongation of stalled nascent chains on 50S ribosomal subunits, leading to non-templated C-terminal alanine extensions (Ala tail). The Ala tail promotes nascent chain degradation. May add between 1 and at least 8 Ala residues. Binds to stalled 50S ribosomal subunits.</text>
</comment>
<protein>
    <recommendedName>
        <fullName evidence="5">Rqc2 homolog RqcH</fullName>
        <shortName evidence="5">RqcH</shortName>
    </recommendedName>
</protein>
<comment type="subunit">
    <text evidence="5">Associates with stalled 50S ribosomal subunits. Binds to RqcP.</text>
</comment>
<dbReference type="GO" id="GO:1990112">
    <property type="term" value="C:RQC complex"/>
    <property type="evidence" value="ECO:0007669"/>
    <property type="project" value="TreeGrafter"/>
</dbReference>
<dbReference type="PANTHER" id="PTHR15239:SF6">
    <property type="entry name" value="RIBOSOME QUALITY CONTROL COMPLEX SUBUNIT NEMF"/>
    <property type="match status" value="1"/>
</dbReference>
<keyword evidence="1 5" id="KW-0820">tRNA-binding</keyword>
<evidence type="ECO:0000256" key="1">
    <source>
        <dbReference type="ARBA" id="ARBA00022555"/>
    </source>
</evidence>
<dbReference type="Pfam" id="PF05833">
    <property type="entry name" value="NFACT_N"/>
    <property type="match status" value="1"/>
</dbReference>
<dbReference type="Pfam" id="PF05670">
    <property type="entry name" value="NFACT-R_1"/>
    <property type="match status" value="1"/>
</dbReference>
<dbReference type="Gene3D" id="2.30.310.10">
    <property type="entry name" value="ibrinogen binding protein from staphylococcus aureus domain"/>
    <property type="match status" value="1"/>
</dbReference>
<evidence type="ECO:0000256" key="3">
    <source>
        <dbReference type="ARBA" id="ARBA00022884"/>
    </source>
</evidence>
<dbReference type="OrthoDB" id="9766163at2"/>
<evidence type="ECO:0000256" key="5">
    <source>
        <dbReference type="HAMAP-Rule" id="MF_00844"/>
    </source>
</evidence>
<dbReference type="Proteomes" id="UP000051166">
    <property type="component" value="Unassembled WGS sequence"/>
</dbReference>
<dbReference type="GO" id="GO:0019843">
    <property type="term" value="F:rRNA binding"/>
    <property type="evidence" value="ECO:0007669"/>
    <property type="project" value="UniProtKB-UniRule"/>
</dbReference>
<evidence type="ECO:0000259" key="6">
    <source>
        <dbReference type="Pfam" id="PF05670"/>
    </source>
</evidence>
<evidence type="ECO:0000256" key="2">
    <source>
        <dbReference type="ARBA" id="ARBA00022730"/>
    </source>
</evidence>
<dbReference type="PATRIC" id="fig|1423801.4.peg.789"/>
<feature type="domain" description="NFACT RNA-binding" evidence="6">
    <location>
        <begin position="449"/>
        <end position="538"/>
    </location>
</feature>
<keyword evidence="8" id="KW-1185">Reference proteome</keyword>
<dbReference type="STRING" id="1423801.FD50_GL000778"/>
<sequence>MPFDGLFTRAMVHELESQLISGRVTKISQPFPNEVILTIRAQRHNYPLLLSAHPSYARLQITTVPYNNPPVPTNFTMTLRKYLEGALLTEIKQRDNDRVVYLGFSTRNELGDLLPLQLSIEIMGRYSNVILIDQTAGKIIDTIKHVGPGQNRYRTLLPGAQYLAAPKQDKLNPFTDHTEKYLQLLQQYPNREILAAQLQQTYQGFAREHALYFADQLHAGAANPQQAWGKTLAYTEKPHPVIVPAGKKKFFSFLPYATSKVQQPDTLSKLLDLYYRDKATTDRVQQQGAQLFHVVRLNLQKNRKKLKKLQQTLDATQKADQFRIKGELLTTYLNRVSRGMDRIELPNFYDNEQKMTISLSKQLSPSQNAQKYFKKYQKLKNAVAYVTTQIALTKKELTYLEELETQLELAEPQDLQDIKVELQQQGYLKAQKRNKNGKVRKNKPSSPAVFYASDHTKISVGKNNLQNDRLTLKIAHKNDFWLHAKNIHGSHVIVHSSSPSTQTLLEAATLAAYYSKSRSAANVPVDYVAVRKVHKPNGAKPGFVIYEGQQTLFVTPTVEAITKLQQNKESSF</sequence>
<dbReference type="InterPro" id="IPR051608">
    <property type="entry name" value="RQC_Subunit_NEMF"/>
</dbReference>
<proteinExistence type="inferred from homology"/>
<dbReference type="GeneID" id="98308190"/>
<accession>A0A0R1V029</accession>
<dbReference type="HAMAP" id="MF_00844_B">
    <property type="entry name" value="RqcH_B"/>
    <property type="match status" value="1"/>
</dbReference>
<dbReference type="FunFam" id="2.30.310.10:FF:000004">
    <property type="entry name" value="Fibronectin-binding protein A"/>
    <property type="match status" value="1"/>
</dbReference>
<dbReference type="RefSeq" id="WP_056960841.1">
    <property type="nucleotide sequence ID" value="NZ_AZFQ01000036.1"/>
</dbReference>
<gene>
    <name evidence="5" type="primary">rqcH</name>
    <name evidence="7" type="ORF">FD50_GL000778</name>
</gene>
<dbReference type="GO" id="GO:0072344">
    <property type="term" value="P:rescue of stalled ribosome"/>
    <property type="evidence" value="ECO:0007669"/>
    <property type="project" value="UniProtKB-UniRule"/>
</dbReference>
<dbReference type="GO" id="GO:0000049">
    <property type="term" value="F:tRNA binding"/>
    <property type="evidence" value="ECO:0007669"/>
    <property type="project" value="UniProtKB-UniRule"/>
</dbReference>
<dbReference type="InterPro" id="IPR043682">
    <property type="entry name" value="RqcH_bacterial"/>
</dbReference>
<evidence type="ECO:0000256" key="4">
    <source>
        <dbReference type="ARBA" id="ARBA00022917"/>
    </source>
</evidence>
<dbReference type="PANTHER" id="PTHR15239">
    <property type="entry name" value="NUCLEAR EXPORT MEDIATOR FACTOR NEMF"/>
    <property type="match status" value="1"/>
</dbReference>
<dbReference type="Gene3D" id="3.40.970.40">
    <property type="entry name" value="fibrinogen binding protein from staphylococcus aureus domain like"/>
    <property type="match status" value="1"/>
</dbReference>